<proteinExistence type="predicted"/>
<reference evidence="2 3" key="1">
    <citation type="journal article" date="2014" name="FEMS Microbiol. Ecol.">
        <title>Sphaerotilus natans encrusted with nanoball-shaped Fe(III) oxide minerals formed by nitrate-reducing mixotrophic Fe(II) oxidation.</title>
        <authorList>
            <person name="Park S."/>
            <person name="Kim D.H."/>
            <person name="Lee J.H."/>
            <person name="Hur H.G."/>
        </authorList>
    </citation>
    <scope>NUCLEOTIDE SEQUENCE [LARGE SCALE GENOMIC DNA]</scope>
    <source>
        <strain evidence="2 3">DSM 6575</strain>
    </source>
</reference>
<evidence type="ECO:0000313" key="2">
    <source>
        <dbReference type="EMBL" id="KDB53710.1"/>
    </source>
</evidence>
<gene>
    <name evidence="2" type="ORF">X805_06880</name>
</gene>
<evidence type="ECO:0000256" key="1">
    <source>
        <dbReference type="SAM" id="Phobius"/>
    </source>
</evidence>
<dbReference type="EMBL" id="AZRA01000017">
    <property type="protein sequence ID" value="KDB53710.1"/>
    <property type="molecule type" value="Genomic_DNA"/>
</dbReference>
<keyword evidence="1" id="KW-0812">Transmembrane</keyword>
<keyword evidence="1" id="KW-1133">Transmembrane helix</keyword>
<name>A0A059KQR4_9BURK</name>
<accession>A0A059KQR4</accession>
<evidence type="ECO:0000313" key="3">
    <source>
        <dbReference type="Proteomes" id="UP000026714"/>
    </source>
</evidence>
<evidence type="ECO:0008006" key="4">
    <source>
        <dbReference type="Google" id="ProtNLM"/>
    </source>
</evidence>
<keyword evidence="1" id="KW-0472">Membrane</keyword>
<sequence length="149" mass="16147">MNTSDLRRLLLFTLLGGLMLLLMTVLHLDLPTPDLPVPLEGAALPEQARAERLQAEGRALWQGDWAMQARLPGAARGLDGQASRCVRCHGGTALPRTLLTRVDSQAGLCRLLREGARADGSRIAPAMPRYDATESDCAALWMHLATPAR</sequence>
<organism evidence="2 3">
    <name type="scientific">Sphaerotilus natans subsp. natans DSM 6575</name>
    <dbReference type="NCBI Taxonomy" id="1286631"/>
    <lineage>
        <taxon>Bacteria</taxon>
        <taxon>Pseudomonadati</taxon>
        <taxon>Pseudomonadota</taxon>
        <taxon>Betaproteobacteria</taxon>
        <taxon>Burkholderiales</taxon>
        <taxon>Sphaerotilaceae</taxon>
        <taxon>Sphaerotilus</taxon>
    </lineage>
</organism>
<dbReference type="RefSeq" id="WP_037478228.1">
    <property type="nucleotide sequence ID" value="NZ_AZRA01000017.1"/>
</dbReference>
<keyword evidence="3" id="KW-1185">Reference proteome</keyword>
<feature type="transmembrane region" description="Helical" evidence="1">
    <location>
        <begin position="9"/>
        <end position="28"/>
    </location>
</feature>
<comment type="caution">
    <text evidence="2">The sequence shown here is derived from an EMBL/GenBank/DDBJ whole genome shotgun (WGS) entry which is preliminary data.</text>
</comment>
<protein>
    <recommendedName>
        <fullName evidence="4">Cytochrome c domain-containing protein</fullName>
    </recommendedName>
</protein>
<dbReference type="Proteomes" id="UP000026714">
    <property type="component" value="Unassembled WGS sequence"/>
</dbReference>
<dbReference type="AlphaFoldDB" id="A0A059KQR4"/>